<evidence type="ECO:0000256" key="4">
    <source>
        <dbReference type="ARBA" id="ARBA00022729"/>
    </source>
</evidence>
<accession>A0AAN9JJL2</accession>
<keyword evidence="4" id="KW-0732">Signal</keyword>
<dbReference type="GO" id="GO:0004252">
    <property type="term" value="F:serine-type endopeptidase activity"/>
    <property type="evidence" value="ECO:0007669"/>
    <property type="project" value="InterPro"/>
</dbReference>
<dbReference type="Gene3D" id="3.40.50.200">
    <property type="entry name" value="Peptidase S8/S53 domain"/>
    <property type="match status" value="3"/>
</dbReference>
<evidence type="ECO:0000313" key="9">
    <source>
        <dbReference type="EMBL" id="KAK7300400.1"/>
    </source>
</evidence>
<dbReference type="InterPro" id="IPR000209">
    <property type="entry name" value="Peptidase_S8/S53_dom"/>
</dbReference>
<dbReference type="InterPro" id="IPR036852">
    <property type="entry name" value="Peptidase_S8/S53_dom_sf"/>
</dbReference>
<evidence type="ECO:0000256" key="1">
    <source>
        <dbReference type="ARBA" id="ARBA00004613"/>
    </source>
</evidence>
<evidence type="ECO:0000259" key="7">
    <source>
        <dbReference type="Pfam" id="PF00082"/>
    </source>
</evidence>
<evidence type="ECO:0000256" key="6">
    <source>
        <dbReference type="ARBA" id="ARBA00022825"/>
    </source>
</evidence>
<dbReference type="Pfam" id="PF17766">
    <property type="entry name" value="fn3_6"/>
    <property type="match status" value="1"/>
</dbReference>
<dbReference type="InterPro" id="IPR045051">
    <property type="entry name" value="SBT"/>
</dbReference>
<evidence type="ECO:0000256" key="5">
    <source>
        <dbReference type="ARBA" id="ARBA00022801"/>
    </source>
</evidence>
<dbReference type="Gene3D" id="3.50.30.30">
    <property type="match status" value="2"/>
</dbReference>
<evidence type="ECO:0000256" key="3">
    <source>
        <dbReference type="ARBA" id="ARBA00022670"/>
    </source>
</evidence>
<name>A0AAN9JJL2_CLITE</name>
<feature type="domain" description="Peptidase S8/S53" evidence="7">
    <location>
        <begin position="183"/>
        <end position="303"/>
    </location>
</feature>
<reference evidence="9 10" key="1">
    <citation type="submission" date="2024-01" db="EMBL/GenBank/DDBJ databases">
        <title>The genomes of 5 underutilized Papilionoideae crops provide insights into root nodulation and disease resistance.</title>
        <authorList>
            <person name="Yuan L."/>
        </authorList>
    </citation>
    <scope>NUCLEOTIDE SEQUENCE [LARGE SCALE GENOMIC DNA]</scope>
    <source>
        <strain evidence="9">LY-2023</strain>
        <tissue evidence="9">Leaf</tissue>
    </source>
</reference>
<dbReference type="InterPro" id="IPR015500">
    <property type="entry name" value="Peptidase_S8_subtilisin-rel"/>
</dbReference>
<keyword evidence="6" id="KW-0720">Serine protease</keyword>
<proteinExistence type="inferred from homology"/>
<dbReference type="Gene3D" id="2.60.40.2310">
    <property type="match status" value="1"/>
</dbReference>
<evidence type="ECO:0000259" key="8">
    <source>
        <dbReference type="Pfam" id="PF17766"/>
    </source>
</evidence>
<comment type="subcellular location">
    <subcellularLocation>
        <location evidence="1">Secreted</location>
    </subcellularLocation>
</comment>
<sequence>MAKRRRIRFNSLEVAWKRSRECDRLFHSARDFVGHGTHTLSIAAGNFAHIFGNAYGTAKGGSPRALVASYKVCWSTSHLCSLMPFPLGPSMQLLEMYLWFPLLAMMAPTPSTVTNVAPWSFTDAASTIHRDFLTNISLGNQIYLKGVSLNRGLPSRKFYPVHAVYARLHNVTIQDAKNIIGTKPAPIMAGFSSRGPSVVQPLILKPDITGPGVSILAGYSLATGPSIIQSDKRRIPFNVQQGTSMSCSHVAGVAGLLKTLYPHWSPAATKSAIKTTAITLDNTYQPIGDAFDEIATPFEYGAGHIQPSLAIDPGLVYDLSTTDYFNFLCASGYTEALLKLFDSLKTSYTTCPMSYNIEDFNYPSITVHHHGPNPLNVTRTITNVGPPSTYVVSTRKDLRPTGHGLMNGGPIITRRFVIVTIFTDTKWVPIPLSFSYCHLPPQPRSPQCLLRS</sequence>
<dbReference type="GO" id="GO:0005576">
    <property type="term" value="C:extracellular region"/>
    <property type="evidence" value="ECO:0007669"/>
    <property type="project" value="UniProtKB-SubCell"/>
</dbReference>
<dbReference type="EMBL" id="JAYKXN010000003">
    <property type="protein sequence ID" value="KAK7300400.1"/>
    <property type="molecule type" value="Genomic_DNA"/>
</dbReference>
<dbReference type="InterPro" id="IPR041469">
    <property type="entry name" value="Subtilisin-like_FN3"/>
</dbReference>
<dbReference type="Pfam" id="PF00082">
    <property type="entry name" value="Peptidase_S8"/>
    <property type="match status" value="1"/>
</dbReference>
<organism evidence="9 10">
    <name type="scientific">Clitoria ternatea</name>
    <name type="common">Butterfly pea</name>
    <dbReference type="NCBI Taxonomy" id="43366"/>
    <lineage>
        <taxon>Eukaryota</taxon>
        <taxon>Viridiplantae</taxon>
        <taxon>Streptophyta</taxon>
        <taxon>Embryophyta</taxon>
        <taxon>Tracheophyta</taxon>
        <taxon>Spermatophyta</taxon>
        <taxon>Magnoliopsida</taxon>
        <taxon>eudicotyledons</taxon>
        <taxon>Gunneridae</taxon>
        <taxon>Pentapetalae</taxon>
        <taxon>rosids</taxon>
        <taxon>fabids</taxon>
        <taxon>Fabales</taxon>
        <taxon>Fabaceae</taxon>
        <taxon>Papilionoideae</taxon>
        <taxon>50 kb inversion clade</taxon>
        <taxon>NPAAA clade</taxon>
        <taxon>indigoferoid/millettioid clade</taxon>
        <taxon>Phaseoleae</taxon>
        <taxon>Clitoria</taxon>
    </lineage>
</organism>
<dbReference type="AlphaFoldDB" id="A0AAN9JJL2"/>
<dbReference type="Proteomes" id="UP001359559">
    <property type="component" value="Unassembled WGS sequence"/>
</dbReference>
<dbReference type="PRINTS" id="PR00723">
    <property type="entry name" value="SUBTILISIN"/>
</dbReference>
<comment type="caution">
    <text evidence="9">The sequence shown here is derived from an EMBL/GenBank/DDBJ whole genome shotgun (WGS) entry which is preliminary data.</text>
</comment>
<keyword evidence="3" id="KW-0645">Protease</keyword>
<evidence type="ECO:0000313" key="10">
    <source>
        <dbReference type="Proteomes" id="UP001359559"/>
    </source>
</evidence>
<gene>
    <name evidence="9" type="ORF">RJT34_11244</name>
</gene>
<dbReference type="PANTHER" id="PTHR10795">
    <property type="entry name" value="PROPROTEIN CONVERTASE SUBTILISIN/KEXIN"/>
    <property type="match status" value="1"/>
</dbReference>
<comment type="similarity">
    <text evidence="2">Belongs to the peptidase S8 family.</text>
</comment>
<keyword evidence="10" id="KW-1185">Reference proteome</keyword>
<keyword evidence="5" id="KW-0378">Hydrolase</keyword>
<dbReference type="SUPFAM" id="SSF52743">
    <property type="entry name" value="Subtilisin-like"/>
    <property type="match status" value="1"/>
</dbReference>
<evidence type="ECO:0000256" key="2">
    <source>
        <dbReference type="ARBA" id="ARBA00011073"/>
    </source>
</evidence>
<protein>
    <submittedName>
        <fullName evidence="9">Uncharacterized protein</fullName>
    </submittedName>
</protein>
<dbReference type="GO" id="GO:0006508">
    <property type="term" value="P:proteolysis"/>
    <property type="evidence" value="ECO:0007669"/>
    <property type="project" value="UniProtKB-KW"/>
</dbReference>
<feature type="domain" description="Subtilisin-like protease fibronectin type-III" evidence="8">
    <location>
        <begin position="359"/>
        <end position="395"/>
    </location>
</feature>